<evidence type="ECO:0000313" key="2">
    <source>
        <dbReference type="Proteomes" id="UP000530403"/>
    </source>
</evidence>
<comment type="caution">
    <text evidence="1">The sequence shown here is derived from an EMBL/GenBank/DDBJ whole genome shotgun (WGS) entry which is preliminary data.</text>
</comment>
<dbReference type="EMBL" id="JACCCF010000001">
    <property type="protein sequence ID" value="NYE44557.1"/>
    <property type="molecule type" value="Genomic_DNA"/>
</dbReference>
<dbReference type="Proteomes" id="UP000530403">
    <property type="component" value="Unassembled WGS sequence"/>
</dbReference>
<proteinExistence type="predicted"/>
<accession>A0A7Y9HHV3</accession>
<evidence type="ECO:0000313" key="1">
    <source>
        <dbReference type="EMBL" id="NYE44557.1"/>
    </source>
</evidence>
<reference evidence="1 2" key="1">
    <citation type="submission" date="2020-07" db="EMBL/GenBank/DDBJ databases">
        <title>Sequencing the genomes of 1000 actinobacteria strains.</title>
        <authorList>
            <person name="Klenk H.-P."/>
        </authorList>
    </citation>
    <scope>NUCLEOTIDE SEQUENCE [LARGE SCALE GENOMIC DNA]</scope>
    <source>
        <strain evidence="1 2">DSM 41455</strain>
    </source>
</reference>
<name>A0A7Y9HHV3_9ACTN</name>
<dbReference type="RefSeq" id="WP_179764358.1">
    <property type="nucleotide sequence ID" value="NZ_JACCCF010000001.1"/>
</dbReference>
<gene>
    <name evidence="1" type="ORF">HEB29_005568</name>
</gene>
<protein>
    <submittedName>
        <fullName evidence="1">Uncharacterized protein</fullName>
    </submittedName>
</protein>
<dbReference type="AlphaFoldDB" id="A0A7Y9HHV3"/>
<sequence>MQHEVLAPVLFGDLSGVAGDRLRILDHALRAVGGTVLLAAHRAARDEPPAPSPVADTVSS</sequence>
<organism evidence="1 2">
    <name type="scientific">Streptomyces fulvorobeus</name>
    <dbReference type="NCBI Taxonomy" id="284028"/>
    <lineage>
        <taxon>Bacteria</taxon>
        <taxon>Bacillati</taxon>
        <taxon>Actinomycetota</taxon>
        <taxon>Actinomycetes</taxon>
        <taxon>Kitasatosporales</taxon>
        <taxon>Streptomycetaceae</taxon>
        <taxon>Streptomyces</taxon>
    </lineage>
</organism>